<dbReference type="InterPro" id="IPR050281">
    <property type="entry name" value="Flavin_monoamine_oxidase"/>
</dbReference>
<feature type="domain" description="Amine oxidase" evidence="3">
    <location>
        <begin position="58"/>
        <end position="131"/>
    </location>
</feature>
<dbReference type="GO" id="GO:0016491">
    <property type="term" value="F:oxidoreductase activity"/>
    <property type="evidence" value="ECO:0007669"/>
    <property type="project" value="InterPro"/>
</dbReference>
<dbReference type="EMBL" id="CP118157">
    <property type="protein sequence ID" value="WOF23352.1"/>
    <property type="molecule type" value="Genomic_DNA"/>
</dbReference>
<dbReference type="PRINTS" id="PR00419">
    <property type="entry name" value="ADXRDTASE"/>
</dbReference>
<dbReference type="SUPFAM" id="SSF51905">
    <property type="entry name" value="FAD/NAD(P)-binding domain"/>
    <property type="match status" value="2"/>
</dbReference>
<feature type="compositionally biased region" description="Low complexity" evidence="1">
    <location>
        <begin position="28"/>
        <end position="39"/>
    </location>
</feature>
<dbReference type="Proteomes" id="UP001305498">
    <property type="component" value="Chromosome"/>
</dbReference>
<name>A0AA97I6P0_9MICO</name>
<evidence type="ECO:0000313" key="4">
    <source>
        <dbReference type="EMBL" id="WOF23352.1"/>
    </source>
</evidence>
<dbReference type="PROSITE" id="PS51318">
    <property type="entry name" value="TAT"/>
    <property type="match status" value="1"/>
</dbReference>
<sequence>MRITRRTLFAGAGTGAVAMLLASCTGDPAPSGSTPATPTEEPPTEEPSTPRPSPTNGVPPAAAFLRSAWAADPYAHGAVSFVPPGATPQQREALAEPLLGRVFFAGEATDAGRPGTVRGALDTGERAAQEVVDLASAGERLAVVGAGVAGAVAARALADAGFDVTVFEARDRVGGRLHSIVDDAWPLPVQLGAWAFGEEDASVVSRLRLLGIDELALDTATGWSETGETASVDLQPVQAAIDRASGLPADIALADALAESGADLDDPALAASLAWLAAASGADADQVSSWFPPAFPVEPLTAMSGDLTSVVGSALDGIQVTLSSPVVRVAYDDTGVSLRIGTGESLSFDRVVVTAPLGVLQQQGIEFSPALPFAQRGAIAALGAGAVETVWLRFDEPFWPTDAAVWHVVGGDAAIRTWFNLEPETGEPVLVGLVGGAAAEEFAALGDDDAEAAALLSLGYFTTPDA</sequence>
<dbReference type="AlphaFoldDB" id="A0AA97I6P0"/>
<feature type="signal peptide" evidence="2">
    <location>
        <begin position="1"/>
        <end position="22"/>
    </location>
</feature>
<evidence type="ECO:0000256" key="2">
    <source>
        <dbReference type="SAM" id="SignalP"/>
    </source>
</evidence>
<evidence type="ECO:0000259" key="3">
    <source>
        <dbReference type="Pfam" id="PF01593"/>
    </source>
</evidence>
<dbReference type="PROSITE" id="PS51257">
    <property type="entry name" value="PROKAR_LIPOPROTEIN"/>
    <property type="match status" value="1"/>
</dbReference>
<organism evidence="4 5">
    <name type="scientific">Microbacterium betulae</name>
    <dbReference type="NCBI Taxonomy" id="2981139"/>
    <lineage>
        <taxon>Bacteria</taxon>
        <taxon>Bacillati</taxon>
        <taxon>Actinomycetota</taxon>
        <taxon>Actinomycetes</taxon>
        <taxon>Micrococcales</taxon>
        <taxon>Microbacteriaceae</taxon>
        <taxon>Microbacterium</taxon>
    </lineage>
</organism>
<dbReference type="SUPFAM" id="SSF54373">
    <property type="entry name" value="FAD-linked reductases, C-terminal domain"/>
    <property type="match status" value="1"/>
</dbReference>
<keyword evidence="5" id="KW-1185">Reference proteome</keyword>
<keyword evidence="2" id="KW-0732">Signal</keyword>
<evidence type="ECO:0000313" key="5">
    <source>
        <dbReference type="Proteomes" id="UP001305498"/>
    </source>
</evidence>
<feature type="domain" description="Amine oxidase" evidence="3">
    <location>
        <begin position="149"/>
        <end position="246"/>
    </location>
</feature>
<evidence type="ECO:0000256" key="1">
    <source>
        <dbReference type="SAM" id="MobiDB-lite"/>
    </source>
</evidence>
<dbReference type="InterPro" id="IPR036188">
    <property type="entry name" value="FAD/NAD-bd_sf"/>
</dbReference>
<proteinExistence type="predicted"/>
<dbReference type="PANTHER" id="PTHR10742:SF410">
    <property type="entry name" value="LYSINE-SPECIFIC HISTONE DEMETHYLASE 2"/>
    <property type="match status" value="1"/>
</dbReference>
<feature type="domain" description="Amine oxidase" evidence="3">
    <location>
        <begin position="317"/>
        <end position="455"/>
    </location>
</feature>
<dbReference type="InterPro" id="IPR002937">
    <property type="entry name" value="Amino_oxidase"/>
</dbReference>
<protein>
    <submittedName>
        <fullName evidence="4">FAD-dependent oxidoreductase</fullName>
    </submittedName>
</protein>
<dbReference type="InterPro" id="IPR006311">
    <property type="entry name" value="TAT_signal"/>
</dbReference>
<dbReference type="PANTHER" id="PTHR10742">
    <property type="entry name" value="FLAVIN MONOAMINE OXIDASE"/>
    <property type="match status" value="1"/>
</dbReference>
<reference evidence="4 5" key="1">
    <citation type="submission" date="2023-02" db="EMBL/GenBank/DDBJ databases">
        <title>Microbacterium betulae sp. nov., isolated from birch wood.</title>
        <authorList>
            <person name="Pasciak M."/>
            <person name="Pawlik K.J."/>
            <person name="Martynowski D."/>
            <person name="Laczmanski L."/>
            <person name="Ciekot J."/>
            <person name="Szponar B."/>
            <person name="Wojcik-Fatla A."/>
            <person name="Mackiewicz B."/>
            <person name="Farian E."/>
            <person name="Cholewa G."/>
            <person name="Cholewa A."/>
            <person name="Dutkiewicz J."/>
        </authorList>
    </citation>
    <scope>NUCLEOTIDE SEQUENCE [LARGE SCALE GENOMIC DNA]</scope>
    <source>
        <strain evidence="4 5">AB</strain>
    </source>
</reference>
<feature type="region of interest" description="Disordered" evidence="1">
    <location>
        <begin position="26"/>
        <end position="59"/>
    </location>
</feature>
<feature type="chain" id="PRO_5041726964" evidence="2">
    <location>
        <begin position="23"/>
        <end position="466"/>
    </location>
</feature>
<dbReference type="Gene3D" id="3.50.50.60">
    <property type="entry name" value="FAD/NAD(P)-binding domain"/>
    <property type="match status" value="2"/>
</dbReference>
<accession>A0AA97I6P0</accession>
<dbReference type="Pfam" id="PF01593">
    <property type="entry name" value="Amino_oxidase"/>
    <property type="match status" value="3"/>
</dbReference>
<dbReference type="RefSeq" id="WP_317139823.1">
    <property type="nucleotide sequence ID" value="NZ_CP118157.1"/>
</dbReference>
<gene>
    <name evidence="4" type="ORF">N8K70_01375</name>
</gene>
<dbReference type="KEGG" id="mbet:N8K70_01375"/>